<dbReference type="AlphaFoldDB" id="A0A0C2WT42"/>
<reference evidence="2 3" key="1">
    <citation type="submission" date="2014-04" db="EMBL/GenBank/DDBJ databases">
        <authorList>
            <consortium name="DOE Joint Genome Institute"/>
            <person name="Kuo A."/>
            <person name="Zuccaro A."/>
            <person name="Kohler A."/>
            <person name="Nagy L.G."/>
            <person name="Floudas D."/>
            <person name="Copeland A."/>
            <person name="Barry K.W."/>
            <person name="Cichocki N."/>
            <person name="Veneault-Fourrey C."/>
            <person name="LaButti K."/>
            <person name="Lindquist E.A."/>
            <person name="Lipzen A."/>
            <person name="Lundell T."/>
            <person name="Morin E."/>
            <person name="Murat C."/>
            <person name="Sun H."/>
            <person name="Tunlid A."/>
            <person name="Henrissat B."/>
            <person name="Grigoriev I.V."/>
            <person name="Hibbett D.S."/>
            <person name="Martin F."/>
            <person name="Nordberg H.P."/>
            <person name="Cantor M.N."/>
            <person name="Hua S.X."/>
        </authorList>
    </citation>
    <scope>NUCLEOTIDE SEQUENCE [LARGE SCALE GENOMIC DNA]</scope>
    <source>
        <strain evidence="2 3">MAFF 305830</strain>
    </source>
</reference>
<feature type="region of interest" description="Disordered" evidence="1">
    <location>
        <begin position="189"/>
        <end position="208"/>
    </location>
</feature>
<protein>
    <submittedName>
        <fullName evidence="2">Uncharacterized protein</fullName>
    </submittedName>
</protein>
<evidence type="ECO:0000313" key="3">
    <source>
        <dbReference type="Proteomes" id="UP000054097"/>
    </source>
</evidence>
<keyword evidence="3" id="KW-1185">Reference proteome</keyword>
<gene>
    <name evidence="2" type="ORF">M408DRAFT_122212</name>
</gene>
<evidence type="ECO:0000256" key="1">
    <source>
        <dbReference type="SAM" id="MobiDB-lite"/>
    </source>
</evidence>
<evidence type="ECO:0000313" key="2">
    <source>
        <dbReference type="EMBL" id="KIM29313.1"/>
    </source>
</evidence>
<proteinExistence type="predicted"/>
<organism evidence="2 3">
    <name type="scientific">Serendipita vermifera MAFF 305830</name>
    <dbReference type="NCBI Taxonomy" id="933852"/>
    <lineage>
        <taxon>Eukaryota</taxon>
        <taxon>Fungi</taxon>
        <taxon>Dikarya</taxon>
        <taxon>Basidiomycota</taxon>
        <taxon>Agaricomycotina</taxon>
        <taxon>Agaricomycetes</taxon>
        <taxon>Sebacinales</taxon>
        <taxon>Serendipitaceae</taxon>
        <taxon>Serendipita</taxon>
    </lineage>
</organism>
<dbReference type="HOGENOM" id="CLU_1321617_0_0_1"/>
<reference evidence="3" key="2">
    <citation type="submission" date="2015-01" db="EMBL/GenBank/DDBJ databases">
        <title>Evolutionary Origins and Diversification of the Mycorrhizal Mutualists.</title>
        <authorList>
            <consortium name="DOE Joint Genome Institute"/>
            <consortium name="Mycorrhizal Genomics Consortium"/>
            <person name="Kohler A."/>
            <person name="Kuo A."/>
            <person name="Nagy L.G."/>
            <person name="Floudas D."/>
            <person name="Copeland A."/>
            <person name="Barry K.W."/>
            <person name="Cichocki N."/>
            <person name="Veneault-Fourrey C."/>
            <person name="LaButti K."/>
            <person name="Lindquist E.A."/>
            <person name="Lipzen A."/>
            <person name="Lundell T."/>
            <person name="Morin E."/>
            <person name="Murat C."/>
            <person name="Riley R."/>
            <person name="Ohm R."/>
            <person name="Sun H."/>
            <person name="Tunlid A."/>
            <person name="Henrissat B."/>
            <person name="Grigoriev I.V."/>
            <person name="Hibbett D.S."/>
            <person name="Martin F."/>
        </authorList>
    </citation>
    <scope>NUCLEOTIDE SEQUENCE [LARGE SCALE GENOMIC DNA]</scope>
    <source>
        <strain evidence="3">MAFF 305830</strain>
    </source>
</reference>
<dbReference type="EMBL" id="KN824289">
    <property type="protein sequence ID" value="KIM29313.1"/>
    <property type="molecule type" value="Genomic_DNA"/>
</dbReference>
<name>A0A0C2WT42_SERVB</name>
<dbReference type="Proteomes" id="UP000054097">
    <property type="component" value="Unassembled WGS sequence"/>
</dbReference>
<accession>A0A0C2WT42</accession>
<sequence length="208" mass="23797">MLYSTSRDRIDAMVMGLKSRIGVVVEEASNEVIFSFFSSSPTKHRSLTSSSGSLIKNISPMTNSSPIKRMRHSVEPDDFIVDDDDGLDDMEELAIDHSPKRRHYMVMTPRARVRPKGASGVRRVRMTPSDVNAMVRFVHKLGREPTTIDWQDFYEAKFEHQTRTPAAWNTQYRLKRDLILESVKILSRKKERSPSIIPSSSRVTSEEP</sequence>